<protein>
    <submittedName>
        <fullName evidence="1">Uncharacterized protein</fullName>
    </submittedName>
</protein>
<gene>
    <name evidence="1" type="ORF">Y1Q_0011317</name>
</gene>
<dbReference type="EMBL" id="AKHW03003826">
    <property type="protein sequence ID" value="KYO33002.1"/>
    <property type="molecule type" value="Genomic_DNA"/>
</dbReference>
<dbReference type="AlphaFoldDB" id="A0A151N858"/>
<reference evidence="1 2" key="1">
    <citation type="journal article" date="2012" name="Genome Biol.">
        <title>Sequencing three crocodilian genomes to illuminate the evolution of archosaurs and amniotes.</title>
        <authorList>
            <person name="St John J.A."/>
            <person name="Braun E.L."/>
            <person name="Isberg S.R."/>
            <person name="Miles L.G."/>
            <person name="Chong A.Y."/>
            <person name="Gongora J."/>
            <person name="Dalzell P."/>
            <person name="Moran C."/>
            <person name="Bed'hom B."/>
            <person name="Abzhanov A."/>
            <person name="Burgess S.C."/>
            <person name="Cooksey A.M."/>
            <person name="Castoe T.A."/>
            <person name="Crawford N.G."/>
            <person name="Densmore L.D."/>
            <person name="Drew J.C."/>
            <person name="Edwards S.V."/>
            <person name="Faircloth B.C."/>
            <person name="Fujita M.K."/>
            <person name="Greenwold M.J."/>
            <person name="Hoffmann F.G."/>
            <person name="Howard J.M."/>
            <person name="Iguchi T."/>
            <person name="Janes D.E."/>
            <person name="Khan S.Y."/>
            <person name="Kohno S."/>
            <person name="de Koning A.J."/>
            <person name="Lance S.L."/>
            <person name="McCarthy F.M."/>
            <person name="McCormack J.E."/>
            <person name="Merchant M.E."/>
            <person name="Peterson D.G."/>
            <person name="Pollock D.D."/>
            <person name="Pourmand N."/>
            <person name="Raney B.J."/>
            <person name="Roessler K.A."/>
            <person name="Sanford J.R."/>
            <person name="Sawyer R.H."/>
            <person name="Schmidt C.J."/>
            <person name="Triplett E.W."/>
            <person name="Tuberville T.D."/>
            <person name="Venegas-Anaya M."/>
            <person name="Howard J.T."/>
            <person name="Jarvis E.D."/>
            <person name="Guillette L.J.Jr."/>
            <person name="Glenn T.C."/>
            <person name="Green R.E."/>
            <person name="Ray D.A."/>
        </authorList>
    </citation>
    <scope>NUCLEOTIDE SEQUENCE [LARGE SCALE GENOMIC DNA]</scope>
    <source>
        <strain evidence="1">KSC_2009_1</strain>
    </source>
</reference>
<keyword evidence="2" id="KW-1185">Reference proteome</keyword>
<accession>A0A151N858</accession>
<comment type="caution">
    <text evidence="1">The sequence shown here is derived from an EMBL/GenBank/DDBJ whole genome shotgun (WGS) entry which is preliminary data.</text>
</comment>
<name>A0A151N858_ALLMI</name>
<sequence>MHVVGNTVPGSVVKSSSHSCLQEAGLHRWDRRYHLKSAEARQKSQLTPRYLSLSQTTNNDEKTSFFILLERGLISDPEPHLIGIFKRGVTDANIHIKSCQTYSCDDFLPEVLLFATDFQSREILCYK</sequence>
<evidence type="ECO:0000313" key="1">
    <source>
        <dbReference type="EMBL" id="KYO33002.1"/>
    </source>
</evidence>
<organism evidence="1 2">
    <name type="scientific">Alligator mississippiensis</name>
    <name type="common">American alligator</name>
    <dbReference type="NCBI Taxonomy" id="8496"/>
    <lineage>
        <taxon>Eukaryota</taxon>
        <taxon>Metazoa</taxon>
        <taxon>Chordata</taxon>
        <taxon>Craniata</taxon>
        <taxon>Vertebrata</taxon>
        <taxon>Euteleostomi</taxon>
        <taxon>Archelosauria</taxon>
        <taxon>Archosauria</taxon>
        <taxon>Crocodylia</taxon>
        <taxon>Alligatoridae</taxon>
        <taxon>Alligatorinae</taxon>
        <taxon>Alligator</taxon>
    </lineage>
</organism>
<proteinExistence type="predicted"/>
<dbReference type="Proteomes" id="UP000050525">
    <property type="component" value="Unassembled WGS sequence"/>
</dbReference>
<evidence type="ECO:0000313" key="2">
    <source>
        <dbReference type="Proteomes" id="UP000050525"/>
    </source>
</evidence>